<evidence type="ECO:0000313" key="3">
    <source>
        <dbReference type="Proteomes" id="UP000467841"/>
    </source>
</evidence>
<protein>
    <recommendedName>
        <fullName evidence="1">Reverse transcriptase zinc-binding domain-containing protein</fullName>
    </recommendedName>
</protein>
<proteinExistence type="predicted"/>
<dbReference type="InterPro" id="IPR026960">
    <property type="entry name" value="RVT-Znf"/>
</dbReference>
<comment type="caution">
    <text evidence="2">The sequence shown here is derived from an EMBL/GenBank/DDBJ whole genome shotgun (WGS) entry which is preliminary data.</text>
</comment>
<accession>A0A6D2KE92</accession>
<dbReference type="AlphaFoldDB" id="A0A6D2KE92"/>
<sequence length="302" mass="34539">MMTISGRPHLFCKVKSGSSALFWHDNWTDLGPLIELTGANGPRVTGIQRMATVNQACRGSSWLLSRGRHPILKLLRDCLPLDLPSSLSNELDVYLWKNSESDPPGDFSSSKTWTYLHPAGPSLPWTKPLWFQERVPKHTFIMWIVMRDRLITRDKLRSWGLNVPQSCLLCDSQPETKNHLLFDCNYAKEVWTDFFGHHTFTLPSSIEEVVEWSDSPSRQKKVNIICKLLVQAIVYSIWRERNARLHTSMSKPVHILVKEIQLLLRTKLFGLDRSIAPSSSSVSSAFGQEDSFLSTWFGLFQP</sequence>
<dbReference type="Proteomes" id="UP000467841">
    <property type="component" value="Unassembled WGS sequence"/>
</dbReference>
<reference evidence="2" key="1">
    <citation type="submission" date="2020-01" db="EMBL/GenBank/DDBJ databases">
        <authorList>
            <person name="Mishra B."/>
        </authorList>
    </citation>
    <scope>NUCLEOTIDE SEQUENCE [LARGE SCALE GENOMIC DNA]</scope>
</reference>
<keyword evidence="3" id="KW-1185">Reference proteome</keyword>
<dbReference type="EMBL" id="CACVBM020001607">
    <property type="protein sequence ID" value="CAA7055335.1"/>
    <property type="molecule type" value="Genomic_DNA"/>
</dbReference>
<gene>
    <name evidence="2" type="ORF">MERR_LOCUS42571</name>
</gene>
<dbReference type="Pfam" id="PF13966">
    <property type="entry name" value="zf-RVT"/>
    <property type="match status" value="1"/>
</dbReference>
<dbReference type="OrthoDB" id="1744683at2759"/>
<evidence type="ECO:0000313" key="2">
    <source>
        <dbReference type="EMBL" id="CAA7055335.1"/>
    </source>
</evidence>
<evidence type="ECO:0000259" key="1">
    <source>
        <dbReference type="Pfam" id="PF13966"/>
    </source>
</evidence>
<dbReference type="PANTHER" id="PTHR33116:SF78">
    <property type="entry name" value="OS12G0587133 PROTEIN"/>
    <property type="match status" value="1"/>
</dbReference>
<feature type="domain" description="Reverse transcriptase zinc-binding" evidence="1">
    <location>
        <begin position="107"/>
        <end position="191"/>
    </location>
</feature>
<name>A0A6D2KE92_9BRAS</name>
<organism evidence="2 3">
    <name type="scientific">Microthlaspi erraticum</name>
    <dbReference type="NCBI Taxonomy" id="1685480"/>
    <lineage>
        <taxon>Eukaryota</taxon>
        <taxon>Viridiplantae</taxon>
        <taxon>Streptophyta</taxon>
        <taxon>Embryophyta</taxon>
        <taxon>Tracheophyta</taxon>
        <taxon>Spermatophyta</taxon>
        <taxon>Magnoliopsida</taxon>
        <taxon>eudicotyledons</taxon>
        <taxon>Gunneridae</taxon>
        <taxon>Pentapetalae</taxon>
        <taxon>rosids</taxon>
        <taxon>malvids</taxon>
        <taxon>Brassicales</taxon>
        <taxon>Brassicaceae</taxon>
        <taxon>Coluteocarpeae</taxon>
        <taxon>Microthlaspi</taxon>
    </lineage>
</organism>
<dbReference type="PANTHER" id="PTHR33116">
    <property type="entry name" value="REVERSE TRANSCRIPTASE ZINC-BINDING DOMAIN-CONTAINING PROTEIN-RELATED-RELATED"/>
    <property type="match status" value="1"/>
</dbReference>